<proteinExistence type="predicted"/>
<accession>A0ABS1BVA3</accession>
<dbReference type="Pfam" id="PF00583">
    <property type="entry name" value="Acetyltransf_1"/>
    <property type="match status" value="1"/>
</dbReference>
<evidence type="ECO:0000259" key="1">
    <source>
        <dbReference type="PROSITE" id="PS51186"/>
    </source>
</evidence>
<dbReference type="InterPro" id="IPR000182">
    <property type="entry name" value="GNAT_dom"/>
</dbReference>
<dbReference type="InterPro" id="IPR016181">
    <property type="entry name" value="Acyl_CoA_acyltransferase"/>
</dbReference>
<feature type="domain" description="N-acetyltransferase" evidence="1">
    <location>
        <begin position="21"/>
        <end position="186"/>
    </location>
</feature>
<sequence>MKTPKQFSGCLIPHSTSMLNFTLQPLSPHDRPTFIRQLQHAFQAAFEHQPNAPQEFVISEREITESLDTEHAQAFGVWVAGKLSGGVVLSIRPNHFNALDLFYIDRAAHGQQLGFRVWQAVEQMFPETIVWETHTPYMEKRNIHFYVNKCGFQIVEFFHAKHPDPHQTDTAFDGSDEFFRFEKWMKPQHQFIFQAAANA</sequence>
<dbReference type="RefSeq" id="WP_200523195.1">
    <property type="nucleotide sequence ID" value="NZ_JAEHNZ010000004.1"/>
</dbReference>
<protein>
    <submittedName>
        <fullName evidence="2">GNAT family N-acetyltransferase</fullName>
    </submittedName>
</protein>
<dbReference type="SUPFAM" id="SSF55729">
    <property type="entry name" value="Acyl-CoA N-acyltransferases (Nat)"/>
    <property type="match status" value="1"/>
</dbReference>
<dbReference type="Gene3D" id="3.40.630.30">
    <property type="match status" value="1"/>
</dbReference>
<organism evidence="2 3">
    <name type="scientific">Kingella bonacorsii</name>
    <dbReference type="NCBI Taxonomy" id="2796361"/>
    <lineage>
        <taxon>Bacteria</taxon>
        <taxon>Pseudomonadati</taxon>
        <taxon>Pseudomonadota</taxon>
        <taxon>Betaproteobacteria</taxon>
        <taxon>Neisseriales</taxon>
        <taxon>Neisseriaceae</taxon>
        <taxon>Kingella</taxon>
    </lineage>
</organism>
<name>A0ABS1BVA3_9NEIS</name>
<evidence type="ECO:0000313" key="2">
    <source>
        <dbReference type="EMBL" id="MBK0397208.1"/>
    </source>
</evidence>
<gene>
    <name evidence="2" type="ORF">JDW22_11635</name>
</gene>
<reference evidence="2 3" key="1">
    <citation type="journal article" date="2021" name="Pathogens">
        <title>Isolation and Characterization of Kingella bonacorsii sp. nov., A Novel Kingella Species Detected in a Stable Periodontitis Subject.</title>
        <authorList>
            <person name="Antezack A."/>
            <person name="Boxberger M."/>
            <person name="Rolland C."/>
            <person name="Monnet-Corti V."/>
            <person name="La Scola B."/>
        </authorList>
    </citation>
    <scope>NUCLEOTIDE SEQUENCE [LARGE SCALE GENOMIC DNA]</scope>
    <source>
        <strain evidence="2 3">Marseille-Q4569</strain>
    </source>
</reference>
<dbReference type="EMBL" id="JAEHNZ010000004">
    <property type="protein sequence ID" value="MBK0397208.1"/>
    <property type="molecule type" value="Genomic_DNA"/>
</dbReference>
<dbReference type="PROSITE" id="PS51186">
    <property type="entry name" value="GNAT"/>
    <property type="match status" value="1"/>
</dbReference>
<dbReference type="Proteomes" id="UP000614058">
    <property type="component" value="Unassembled WGS sequence"/>
</dbReference>
<comment type="caution">
    <text evidence="2">The sequence shown here is derived from an EMBL/GenBank/DDBJ whole genome shotgun (WGS) entry which is preliminary data.</text>
</comment>
<evidence type="ECO:0000313" key="3">
    <source>
        <dbReference type="Proteomes" id="UP000614058"/>
    </source>
</evidence>
<keyword evidence="3" id="KW-1185">Reference proteome</keyword>